<dbReference type="InterPro" id="IPR023584">
    <property type="entry name" value="Ribosome_recyc_fac_dom"/>
</dbReference>
<dbReference type="InterPro" id="IPR001876">
    <property type="entry name" value="Znf_RanBP2"/>
</dbReference>
<dbReference type="InterPro" id="IPR036443">
    <property type="entry name" value="Znf_RanBP2_sf"/>
</dbReference>
<keyword evidence="3" id="KW-0479">Metal-binding</keyword>
<dbReference type="PANTHER" id="PTHR20982">
    <property type="entry name" value="RIBOSOME RECYCLING FACTOR"/>
    <property type="match status" value="1"/>
</dbReference>
<evidence type="ECO:0000256" key="6">
    <source>
        <dbReference type="ARBA" id="ARBA00022917"/>
    </source>
</evidence>
<dbReference type="GO" id="GO:0008270">
    <property type="term" value="F:zinc ion binding"/>
    <property type="evidence" value="ECO:0007669"/>
    <property type="project" value="UniProtKB-KW"/>
</dbReference>
<keyword evidence="9" id="KW-0175">Coiled coil</keyword>
<comment type="similarity">
    <text evidence="1">Belongs to the RRF family.</text>
</comment>
<evidence type="ECO:0000259" key="10">
    <source>
        <dbReference type="PROSITE" id="PS50199"/>
    </source>
</evidence>
<dbReference type="Gene3D" id="1.10.132.20">
    <property type="entry name" value="Ribosome-recycling factor"/>
    <property type="match status" value="1"/>
</dbReference>
<dbReference type="GO" id="GO:0005739">
    <property type="term" value="C:mitochondrion"/>
    <property type="evidence" value="ECO:0007669"/>
    <property type="project" value="TreeGrafter"/>
</dbReference>
<keyword evidence="4 8" id="KW-0863">Zinc-finger</keyword>
<evidence type="ECO:0000256" key="8">
    <source>
        <dbReference type="PROSITE-ProRule" id="PRU00322"/>
    </source>
</evidence>
<dbReference type="Proteomes" id="UP000549394">
    <property type="component" value="Unassembled WGS sequence"/>
</dbReference>
<sequence>MNSNLGQNLNRNFEEYSLPPPPLRAIGFPLTLQSSYSNFCGGADPTTFGHSILTDVITSPQETYRLDNLTYPTLDFQANASNIIPKLGNSSLSTFEIDTHNNFPVNGTYLTNQYIENDVTGRNVARNLLGGAQVPFPMLLANVLNKHGLHNCSQAPFDYSAKPNNCNNNNNFESNNNCTLDLTSPTYGGRSNDNINNTHHNHPISTGMRNYRYQPRRRSETYRNGDWICPDPSCANNNFSWRLLCNFCKLPRPGMMNYQGDNLSRRIDERGYKGSQHQNHEYDRNYYQQYRAFSHHRNFNHSRPCWHFAILLDSIGHRIACFSETVLHFLTGDRLLREYGSKAPKKKDKKDKKGKKLVHLSDEELNQLLDPDRFHSSLDAVVKKMQSDFNEQLSLRTNTGALERLDISTPDGNYPLMQLGQITQKNANLVVINMLATPQYIGNVKKAIMESGLNLNPQQDGTTLFVPIPKITREHREMLAKNSKNLCNKYKEKIRDVQNRYVKEVNKKKDGTSKDLLRNVNDWVLNESKQYVTKLEELTNAKQRELIGDK</sequence>
<dbReference type="AlphaFoldDB" id="A0A7I8VXC2"/>
<dbReference type="EMBL" id="CAJFCJ010000012">
    <property type="protein sequence ID" value="CAD5120439.1"/>
    <property type="molecule type" value="Genomic_DNA"/>
</dbReference>
<dbReference type="Gene3D" id="3.30.1360.40">
    <property type="match status" value="1"/>
</dbReference>
<keyword evidence="12" id="KW-1185">Reference proteome</keyword>
<dbReference type="FunFam" id="3.30.1360.40:FF:000001">
    <property type="entry name" value="Ribosome-recycling factor"/>
    <property type="match status" value="1"/>
</dbReference>
<protein>
    <recommendedName>
        <fullName evidence="2">Ribosome-recycling factor, mitochondrial</fullName>
    </recommendedName>
    <alternativeName>
        <fullName evidence="7">Ribosome-releasing factor, mitochondrial</fullName>
    </alternativeName>
</protein>
<evidence type="ECO:0000256" key="7">
    <source>
        <dbReference type="ARBA" id="ARBA00033107"/>
    </source>
</evidence>
<evidence type="ECO:0000256" key="4">
    <source>
        <dbReference type="ARBA" id="ARBA00022771"/>
    </source>
</evidence>
<name>A0A7I8VXC2_9ANNE</name>
<gene>
    <name evidence="11" type="ORF">DGYR_LOCUS8541</name>
</gene>
<dbReference type="OrthoDB" id="407355at2759"/>
<dbReference type="InterPro" id="IPR002661">
    <property type="entry name" value="Ribosome_recyc_fac"/>
</dbReference>
<evidence type="ECO:0000256" key="9">
    <source>
        <dbReference type="SAM" id="Coils"/>
    </source>
</evidence>
<evidence type="ECO:0000256" key="1">
    <source>
        <dbReference type="ARBA" id="ARBA00005912"/>
    </source>
</evidence>
<accession>A0A7I8VXC2</accession>
<evidence type="ECO:0000256" key="5">
    <source>
        <dbReference type="ARBA" id="ARBA00022833"/>
    </source>
</evidence>
<dbReference type="PROSITE" id="PS50199">
    <property type="entry name" value="ZF_RANBP2_2"/>
    <property type="match status" value="1"/>
</dbReference>
<dbReference type="InterPro" id="IPR036191">
    <property type="entry name" value="RRF_sf"/>
</dbReference>
<dbReference type="GO" id="GO:0043023">
    <property type="term" value="F:ribosomal large subunit binding"/>
    <property type="evidence" value="ECO:0007669"/>
    <property type="project" value="TreeGrafter"/>
</dbReference>
<dbReference type="Gene3D" id="4.10.1060.10">
    <property type="entry name" value="Zinc finger, RanBP2-type"/>
    <property type="match status" value="1"/>
</dbReference>
<dbReference type="PANTHER" id="PTHR20982:SF3">
    <property type="entry name" value="MITOCHONDRIAL RIBOSOME RECYCLING FACTOR PSEUDO 1"/>
    <property type="match status" value="1"/>
</dbReference>
<comment type="caution">
    <text evidence="11">The sequence shown here is derived from an EMBL/GenBank/DDBJ whole genome shotgun (WGS) entry which is preliminary data.</text>
</comment>
<feature type="coiled-coil region" evidence="9">
    <location>
        <begin position="480"/>
        <end position="507"/>
    </location>
</feature>
<dbReference type="PROSITE" id="PS01358">
    <property type="entry name" value="ZF_RANBP2_1"/>
    <property type="match status" value="1"/>
</dbReference>
<dbReference type="SUPFAM" id="SSF55194">
    <property type="entry name" value="Ribosome recycling factor, RRF"/>
    <property type="match status" value="1"/>
</dbReference>
<feature type="domain" description="RanBP2-type" evidence="10">
    <location>
        <begin position="223"/>
        <end position="254"/>
    </location>
</feature>
<keyword evidence="6" id="KW-0648">Protein biosynthesis</keyword>
<evidence type="ECO:0000313" key="12">
    <source>
        <dbReference type="Proteomes" id="UP000549394"/>
    </source>
</evidence>
<dbReference type="Pfam" id="PF01765">
    <property type="entry name" value="RRF"/>
    <property type="match status" value="1"/>
</dbReference>
<keyword evidence="5" id="KW-0862">Zinc</keyword>
<dbReference type="GO" id="GO:0006412">
    <property type="term" value="P:translation"/>
    <property type="evidence" value="ECO:0007669"/>
    <property type="project" value="UniProtKB-KW"/>
</dbReference>
<dbReference type="SUPFAM" id="SSF90209">
    <property type="entry name" value="Ran binding protein zinc finger-like"/>
    <property type="match status" value="1"/>
</dbReference>
<reference evidence="11 12" key="1">
    <citation type="submission" date="2020-08" db="EMBL/GenBank/DDBJ databases">
        <authorList>
            <person name="Hejnol A."/>
        </authorList>
    </citation>
    <scope>NUCLEOTIDE SEQUENCE [LARGE SCALE GENOMIC DNA]</scope>
</reference>
<evidence type="ECO:0000256" key="2">
    <source>
        <dbReference type="ARBA" id="ARBA00020581"/>
    </source>
</evidence>
<evidence type="ECO:0000313" key="11">
    <source>
        <dbReference type="EMBL" id="CAD5120439.1"/>
    </source>
</evidence>
<proteinExistence type="inferred from homology"/>
<evidence type="ECO:0000256" key="3">
    <source>
        <dbReference type="ARBA" id="ARBA00022723"/>
    </source>
</evidence>
<organism evidence="11 12">
    <name type="scientific">Dimorphilus gyrociliatus</name>
    <dbReference type="NCBI Taxonomy" id="2664684"/>
    <lineage>
        <taxon>Eukaryota</taxon>
        <taxon>Metazoa</taxon>
        <taxon>Spiralia</taxon>
        <taxon>Lophotrochozoa</taxon>
        <taxon>Annelida</taxon>
        <taxon>Polychaeta</taxon>
        <taxon>Polychaeta incertae sedis</taxon>
        <taxon>Dinophilidae</taxon>
        <taxon>Dimorphilus</taxon>
    </lineage>
</organism>